<dbReference type="InterPro" id="IPR052022">
    <property type="entry name" value="26kDa_periplasmic_antigen"/>
</dbReference>
<protein>
    <recommendedName>
        <fullName evidence="3">Periplasmic immunogenic protein</fullName>
    </recommendedName>
</protein>
<dbReference type="Proteomes" id="UP000237351">
    <property type="component" value="Chromosome"/>
</dbReference>
<dbReference type="GO" id="GO:0006974">
    <property type="term" value="P:DNA damage response"/>
    <property type="evidence" value="ECO:0007669"/>
    <property type="project" value="TreeGrafter"/>
</dbReference>
<evidence type="ECO:0008006" key="3">
    <source>
        <dbReference type="Google" id="ProtNLM"/>
    </source>
</evidence>
<dbReference type="PANTHER" id="PTHR34387">
    <property type="entry name" value="SLR1258 PROTEIN"/>
    <property type="match status" value="1"/>
</dbReference>
<accession>A0A1W6N4D9</accession>
<dbReference type="KEGG" id="naf:GQ61_04765"/>
<name>A0A1W6N4D9_9PROT</name>
<dbReference type="STRING" id="1414854.GQ61_04765"/>
<dbReference type="PANTHER" id="PTHR34387:SF2">
    <property type="entry name" value="SLR1258 PROTEIN"/>
    <property type="match status" value="1"/>
</dbReference>
<reference evidence="1 2" key="1">
    <citation type="submission" date="2014-06" db="EMBL/GenBank/DDBJ databases">
        <title>The genome of the endonuclear symbiont Nucleicultrix amoebiphila.</title>
        <authorList>
            <person name="Schulz F."/>
            <person name="Horn M."/>
        </authorList>
    </citation>
    <scope>NUCLEOTIDE SEQUENCE [LARGE SCALE GENOMIC DNA]</scope>
    <source>
        <strain evidence="1 2">FS5</strain>
    </source>
</reference>
<sequence>MKRNKKSSAYKNEPFLKQKRTRECFYRGYFYFQEKKMSRAQKFFTYFIWISFFVSPLRAEESIQVQGYAEREVKPDMAEWTSRFNVESAHYAKIPELLETAQKLILKFLENSTVPQSAVQFSPPTVHKVYDKKGGVMATQNFQVRIKDIDKITQLAHGSFKLLEKGVKIDPEGVSYYLTTTSQIQKELFPEAFEDAHAKAETLAKGAGRKLGKTLKIIEESEEKLHPLGRVMASKLSPTDTSGVFKNVSVRITVTFALE</sequence>
<dbReference type="Pfam" id="PF04402">
    <property type="entry name" value="SIMPL"/>
    <property type="match status" value="1"/>
</dbReference>
<gene>
    <name evidence="1" type="ORF">GQ61_04765</name>
</gene>
<dbReference type="EMBL" id="CP008743">
    <property type="protein sequence ID" value="ARN84723.1"/>
    <property type="molecule type" value="Genomic_DNA"/>
</dbReference>
<dbReference type="OrthoDB" id="9813144at2"/>
<dbReference type="InterPro" id="IPR007497">
    <property type="entry name" value="SIMPL/DUF541"/>
</dbReference>
<dbReference type="AlphaFoldDB" id="A0A1W6N4D9"/>
<keyword evidence="2" id="KW-1185">Reference proteome</keyword>
<evidence type="ECO:0000313" key="2">
    <source>
        <dbReference type="Proteomes" id="UP000237351"/>
    </source>
</evidence>
<evidence type="ECO:0000313" key="1">
    <source>
        <dbReference type="EMBL" id="ARN84723.1"/>
    </source>
</evidence>
<dbReference type="Gene3D" id="3.30.110.170">
    <property type="entry name" value="Protein of unknown function (DUF541), domain 1"/>
    <property type="match status" value="1"/>
</dbReference>
<proteinExistence type="predicted"/>
<organism evidence="1 2">
    <name type="scientific">Candidatus Nucleicultrix amoebiphila FS5</name>
    <dbReference type="NCBI Taxonomy" id="1414854"/>
    <lineage>
        <taxon>Bacteria</taxon>
        <taxon>Pseudomonadati</taxon>
        <taxon>Pseudomonadota</taxon>
        <taxon>Alphaproteobacteria</taxon>
        <taxon>Holosporales</taxon>
        <taxon>Candidatus Nucleicultricaceae</taxon>
        <taxon>Candidatus Nucleicultrix</taxon>
    </lineage>
</organism>
<dbReference type="Gene3D" id="3.30.70.2970">
    <property type="entry name" value="Protein of unknown function (DUF541), domain 2"/>
    <property type="match status" value="1"/>
</dbReference>